<reference evidence="1 2" key="1">
    <citation type="journal article" date="2009" name="Environ. Microbiol.">
        <title>Genome sequence of Desulfobacterium autotrophicum HRM2, a marine sulfate reducer oxidizing organic carbon completely to carbon dioxide.</title>
        <authorList>
            <person name="Strittmatter A.W."/>
            <person name="Liesegang H."/>
            <person name="Rabus R."/>
            <person name="Decker I."/>
            <person name="Amann J."/>
            <person name="Andres S."/>
            <person name="Henne A."/>
            <person name="Fricke W.F."/>
            <person name="Martinez-Arias R."/>
            <person name="Bartels D."/>
            <person name="Goesmann A."/>
            <person name="Krause L."/>
            <person name="Puehler A."/>
            <person name="Klenk H.P."/>
            <person name="Richter M."/>
            <person name="Schuler M."/>
            <person name="Gloeckner F.O."/>
            <person name="Meyerdierks A."/>
            <person name="Gottschalk G."/>
            <person name="Amann R."/>
        </authorList>
    </citation>
    <scope>NUCLEOTIDE SEQUENCE [LARGE SCALE GENOMIC DNA]</scope>
    <source>
        <strain evidence="2">ATCC 43914 / DSM 3382 / HRM2</strain>
    </source>
</reference>
<dbReference type="EMBL" id="CP001087">
    <property type="protein sequence ID" value="ACN16635.1"/>
    <property type="molecule type" value="Genomic_DNA"/>
</dbReference>
<dbReference type="HOGENOM" id="CLU_148544_0_0_7"/>
<evidence type="ECO:0000313" key="2">
    <source>
        <dbReference type="Proteomes" id="UP000000442"/>
    </source>
</evidence>
<protein>
    <submittedName>
        <fullName evidence="1">Uncharacterized protein</fullName>
    </submittedName>
</protein>
<dbReference type="STRING" id="177437.HRM2_35700"/>
<dbReference type="NCBIfam" id="NF041863">
    <property type="entry name" value="DVU0524_fam"/>
    <property type="match status" value="1"/>
</dbReference>
<dbReference type="AlphaFoldDB" id="C0Q9D0"/>
<organism evidence="1 2">
    <name type="scientific">Desulforapulum autotrophicum (strain ATCC 43914 / DSM 3382 / VKM B-1955 / HRM2)</name>
    <name type="common">Desulfobacterium autotrophicum</name>
    <dbReference type="NCBI Taxonomy" id="177437"/>
    <lineage>
        <taxon>Bacteria</taxon>
        <taxon>Pseudomonadati</taxon>
        <taxon>Thermodesulfobacteriota</taxon>
        <taxon>Desulfobacteria</taxon>
        <taxon>Desulfobacterales</taxon>
        <taxon>Desulfobacteraceae</taxon>
        <taxon>Desulforapulum</taxon>
    </lineage>
</organism>
<dbReference type="InterPro" id="IPR049840">
    <property type="entry name" value="DVU0524-like"/>
</dbReference>
<proteinExistence type="predicted"/>
<dbReference type="KEGG" id="dat:HRM2_35700"/>
<sequence length="148" mass="16662">MQIPSYQIQNVLKNYSRQLSQGKIIARNKAAGRSQPSGDNVTISAEAKRTTILEKVTASIVDRITTMGPQEEMDLQIADQVEKELGQKINFTQRKEENFSFTTIDENNIKTVKTLSVEDSEFVIRRLTDLAREAADGNMTTLKTEPIK</sequence>
<gene>
    <name evidence="1" type="ordered locus">HRM2_35700</name>
</gene>
<evidence type="ECO:0000313" key="1">
    <source>
        <dbReference type="EMBL" id="ACN16635.1"/>
    </source>
</evidence>
<name>C0Q9D0_DESAH</name>
<keyword evidence="2" id="KW-1185">Reference proteome</keyword>
<dbReference type="RefSeq" id="WP_015905385.1">
    <property type="nucleotide sequence ID" value="NC_012108.1"/>
</dbReference>
<dbReference type="Proteomes" id="UP000000442">
    <property type="component" value="Chromosome"/>
</dbReference>
<dbReference type="OrthoDB" id="5422201at2"/>
<accession>C0Q9D0</accession>
<dbReference type="eggNOG" id="ENOG5032VNR">
    <property type="taxonomic scope" value="Bacteria"/>
</dbReference>